<sequence length="239" mass="26004">MRCSLLLLLSAILAITAHGYLPRTPAMQRHGNPKSAVRSSPFDNSDSSKPLTSTSTALNFSGGASSSSSSPMPVARPRSFSSFLSCTCLSLMLLRSILRLYPHTLPPLTSATPTTYFLYATSILMFLYSESYKGFHLKFNQTYLTRSHRLPSFWKLPLLNILYSGGWVQSSLKRKITSWGVTFGVAILIVISKKLNPLCRGVLDVGVVAGLSGAVVSLWGLWIKSFVDNETVGAGAEGY</sequence>
<evidence type="ECO:0000256" key="2">
    <source>
        <dbReference type="SAM" id="Phobius"/>
    </source>
</evidence>
<gene>
    <name evidence="4" type="ORF">TL16_g04276</name>
</gene>
<dbReference type="Proteomes" id="UP001162640">
    <property type="component" value="Unassembled WGS sequence"/>
</dbReference>
<evidence type="ECO:0000256" key="3">
    <source>
        <dbReference type="SAM" id="SignalP"/>
    </source>
</evidence>
<dbReference type="EMBL" id="BLQM01000117">
    <property type="protein sequence ID" value="GMH65768.1"/>
    <property type="molecule type" value="Genomic_DNA"/>
</dbReference>
<feature type="compositionally biased region" description="Polar residues" evidence="1">
    <location>
        <begin position="37"/>
        <end position="53"/>
    </location>
</feature>
<feature type="transmembrane region" description="Helical" evidence="2">
    <location>
        <begin position="202"/>
        <end position="222"/>
    </location>
</feature>
<feature type="transmembrane region" description="Helical" evidence="2">
    <location>
        <begin position="110"/>
        <end position="128"/>
    </location>
</feature>
<proteinExistence type="predicted"/>
<feature type="signal peptide" evidence="3">
    <location>
        <begin position="1"/>
        <end position="19"/>
    </location>
</feature>
<name>A0A9W7AAR3_9STRA</name>
<dbReference type="AlphaFoldDB" id="A0A9W7AAR3"/>
<feature type="chain" id="PRO_5040967656" evidence="3">
    <location>
        <begin position="20"/>
        <end position="239"/>
    </location>
</feature>
<keyword evidence="2" id="KW-0472">Membrane</keyword>
<feature type="region of interest" description="Disordered" evidence="1">
    <location>
        <begin position="25"/>
        <end position="53"/>
    </location>
</feature>
<accession>A0A9W7AAR3</accession>
<evidence type="ECO:0000256" key="1">
    <source>
        <dbReference type="SAM" id="MobiDB-lite"/>
    </source>
</evidence>
<keyword evidence="3" id="KW-0732">Signal</keyword>
<keyword evidence="2" id="KW-1133">Transmembrane helix</keyword>
<keyword evidence="2" id="KW-0812">Transmembrane</keyword>
<protein>
    <submittedName>
        <fullName evidence="4">Uncharacterized protein</fullName>
    </submittedName>
</protein>
<evidence type="ECO:0000313" key="4">
    <source>
        <dbReference type="EMBL" id="GMH65768.1"/>
    </source>
</evidence>
<evidence type="ECO:0000313" key="5">
    <source>
        <dbReference type="Proteomes" id="UP001162640"/>
    </source>
</evidence>
<comment type="caution">
    <text evidence="4">The sequence shown here is derived from an EMBL/GenBank/DDBJ whole genome shotgun (WGS) entry which is preliminary data.</text>
</comment>
<reference evidence="5" key="1">
    <citation type="journal article" date="2023" name="Commun. Biol.">
        <title>Genome analysis of Parmales, the sister group of diatoms, reveals the evolutionary specialization of diatoms from phago-mixotrophs to photoautotrophs.</title>
        <authorList>
            <person name="Ban H."/>
            <person name="Sato S."/>
            <person name="Yoshikawa S."/>
            <person name="Yamada K."/>
            <person name="Nakamura Y."/>
            <person name="Ichinomiya M."/>
            <person name="Sato N."/>
            <person name="Blanc-Mathieu R."/>
            <person name="Endo H."/>
            <person name="Kuwata A."/>
            <person name="Ogata H."/>
        </authorList>
    </citation>
    <scope>NUCLEOTIDE SEQUENCE [LARGE SCALE GENOMIC DNA]</scope>
</reference>
<organism evidence="4 5">
    <name type="scientific">Triparma laevis f. inornata</name>
    <dbReference type="NCBI Taxonomy" id="1714386"/>
    <lineage>
        <taxon>Eukaryota</taxon>
        <taxon>Sar</taxon>
        <taxon>Stramenopiles</taxon>
        <taxon>Ochrophyta</taxon>
        <taxon>Bolidophyceae</taxon>
        <taxon>Parmales</taxon>
        <taxon>Triparmaceae</taxon>
        <taxon>Triparma</taxon>
    </lineage>
</organism>